<keyword evidence="8" id="KW-1185">Reference proteome</keyword>
<dbReference type="PANTHER" id="PTHR43133:SF46">
    <property type="entry name" value="RNA POLYMERASE SIGMA-70 FACTOR ECF SUBFAMILY"/>
    <property type="match status" value="1"/>
</dbReference>
<reference evidence="7 8" key="1">
    <citation type="submission" date="2006-02" db="EMBL/GenBank/DDBJ databases">
        <authorList>
            <person name="Murray A."/>
            <person name="Staley J."/>
            <person name="Ferriera S."/>
            <person name="Johnson J."/>
            <person name="Kravitz S."/>
            <person name="Halpern A."/>
            <person name="Remington K."/>
            <person name="Beeson K."/>
            <person name="Tran B."/>
            <person name="Rogers Y.-H."/>
            <person name="Friedman R."/>
            <person name="Venter J.C."/>
        </authorList>
    </citation>
    <scope>NUCLEOTIDE SEQUENCE [LARGE SCALE GENOMIC DNA]</scope>
    <source>
        <strain evidence="7 8">23-P</strain>
    </source>
</reference>
<dbReference type="InterPro" id="IPR013325">
    <property type="entry name" value="RNA_pol_sigma_r2"/>
</dbReference>
<dbReference type="Pfam" id="PF04542">
    <property type="entry name" value="Sigma70_r2"/>
    <property type="match status" value="1"/>
</dbReference>
<dbReference type="InterPro" id="IPR013249">
    <property type="entry name" value="RNA_pol_sigma70_r4_t2"/>
</dbReference>
<proteinExistence type="inferred from homology"/>
<sequence length="187" mass="21707">MKAENKTYNLKDSLVIDQLYTKYWKLLYAICYKSTNDTIASEEIVQDVFIGLWKRGGALEVSFSIKSYLIKSAKTGIIKYYRTKTKNREDVFTACNLCEENEFTIDVIEHNEAITTFLEEDLQLVVNQLPCQCQKIYRLSRENQLNANEIAVALNLSPKTVKNHITKALSFIKKHIQPVISIFLYFF</sequence>
<dbReference type="HOGENOM" id="CLU_047691_4_1_10"/>
<evidence type="ECO:0000259" key="5">
    <source>
        <dbReference type="Pfam" id="PF04542"/>
    </source>
</evidence>
<dbReference type="EMBL" id="AAOG01000002">
    <property type="protein sequence ID" value="EAR12937.1"/>
    <property type="molecule type" value="Genomic_DNA"/>
</dbReference>
<dbReference type="GO" id="GO:0003677">
    <property type="term" value="F:DNA binding"/>
    <property type="evidence" value="ECO:0007669"/>
    <property type="project" value="InterPro"/>
</dbReference>
<dbReference type="InterPro" id="IPR014284">
    <property type="entry name" value="RNA_pol_sigma-70_dom"/>
</dbReference>
<dbReference type="InterPro" id="IPR007627">
    <property type="entry name" value="RNA_pol_sigma70_r2"/>
</dbReference>
<gene>
    <name evidence="7" type="ORF">PI23P_09925</name>
</gene>
<evidence type="ECO:0000313" key="7">
    <source>
        <dbReference type="EMBL" id="EAR12937.1"/>
    </source>
</evidence>
<dbReference type="Gene3D" id="1.10.10.10">
    <property type="entry name" value="Winged helix-like DNA-binding domain superfamily/Winged helix DNA-binding domain"/>
    <property type="match status" value="1"/>
</dbReference>
<accession>A4C0J4</accession>
<comment type="caution">
    <text evidence="7">The sequence shown here is derived from an EMBL/GenBank/DDBJ whole genome shotgun (WGS) entry which is preliminary data.</text>
</comment>
<dbReference type="NCBIfam" id="TIGR02937">
    <property type="entry name" value="sigma70-ECF"/>
    <property type="match status" value="1"/>
</dbReference>
<dbReference type="PANTHER" id="PTHR43133">
    <property type="entry name" value="RNA POLYMERASE ECF-TYPE SIGMA FACTO"/>
    <property type="match status" value="1"/>
</dbReference>
<evidence type="ECO:0000259" key="6">
    <source>
        <dbReference type="Pfam" id="PF08281"/>
    </source>
</evidence>
<evidence type="ECO:0000313" key="8">
    <source>
        <dbReference type="Proteomes" id="UP000003053"/>
    </source>
</evidence>
<evidence type="ECO:0000256" key="1">
    <source>
        <dbReference type="ARBA" id="ARBA00010641"/>
    </source>
</evidence>
<name>A4C0J4_9FLAO</name>
<dbReference type="Proteomes" id="UP000003053">
    <property type="component" value="Unassembled WGS sequence"/>
</dbReference>
<evidence type="ECO:0000256" key="2">
    <source>
        <dbReference type="ARBA" id="ARBA00023015"/>
    </source>
</evidence>
<dbReference type="GO" id="GO:0016987">
    <property type="term" value="F:sigma factor activity"/>
    <property type="evidence" value="ECO:0007669"/>
    <property type="project" value="UniProtKB-KW"/>
</dbReference>
<dbReference type="SUPFAM" id="SSF88946">
    <property type="entry name" value="Sigma2 domain of RNA polymerase sigma factors"/>
    <property type="match status" value="1"/>
</dbReference>
<dbReference type="GO" id="GO:0006352">
    <property type="term" value="P:DNA-templated transcription initiation"/>
    <property type="evidence" value="ECO:0007669"/>
    <property type="project" value="InterPro"/>
</dbReference>
<keyword evidence="2" id="KW-0805">Transcription regulation</keyword>
<dbReference type="AlphaFoldDB" id="A4C0J4"/>
<dbReference type="STRING" id="313594.PI23P_09925"/>
<dbReference type="InterPro" id="IPR013324">
    <property type="entry name" value="RNA_pol_sigma_r3/r4-like"/>
</dbReference>
<comment type="similarity">
    <text evidence="1">Belongs to the sigma-70 factor family. ECF subfamily.</text>
</comment>
<evidence type="ECO:0000256" key="4">
    <source>
        <dbReference type="ARBA" id="ARBA00023163"/>
    </source>
</evidence>
<dbReference type="Pfam" id="PF08281">
    <property type="entry name" value="Sigma70_r4_2"/>
    <property type="match status" value="1"/>
</dbReference>
<dbReference type="Gene3D" id="1.10.1740.10">
    <property type="match status" value="1"/>
</dbReference>
<feature type="domain" description="RNA polymerase sigma factor 70 region 4 type 2" evidence="6">
    <location>
        <begin position="120"/>
        <end position="170"/>
    </location>
</feature>
<keyword evidence="4" id="KW-0804">Transcription</keyword>
<dbReference type="RefSeq" id="WP_004570605.1">
    <property type="nucleotide sequence ID" value="NZ_CH724148.1"/>
</dbReference>
<dbReference type="InterPro" id="IPR039425">
    <property type="entry name" value="RNA_pol_sigma-70-like"/>
</dbReference>
<feature type="domain" description="RNA polymerase sigma-70 region 2" evidence="5">
    <location>
        <begin position="19"/>
        <end position="85"/>
    </location>
</feature>
<dbReference type="SUPFAM" id="SSF88659">
    <property type="entry name" value="Sigma3 and sigma4 domains of RNA polymerase sigma factors"/>
    <property type="match status" value="1"/>
</dbReference>
<evidence type="ECO:0000256" key="3">
    <source>
        <dbReference type="ARBA" id="ARBA00023082"/>
    </source>
</evidence>
<dbReference type="eggNOG" id="COG1595">
    <property type="taxonomic scope" value="Bacteria"/>
</dbReference>
<dbReference type="OrthoDB" id="1100095at2"/>
<keyword evidence="3" id="KW-0731">Sigma factor</keyword>
<protein>
    <submittedName>
        <fullName evidence="7">Putative RNA polymerase sigma factor</fullName>
    </submittedName>
</protein>
<organism evidence="7 8">
    <name type="scientific">Polaribacter irgensii 23-P</name>
    <dbReference type="NCBI Taxonomy" id="313594"/>
    <lineage>
        <taxon>Bacteria</taxon>
        <taxon>Pseudomonadati</taxon>
        <taxon>Bacteroidota</taxon>
        <taxon>Flavobacteriia</taxon>
        <taxon>Flavobacteriales</taxon>
        <taxon>Flavobacteriaceae</taxon>
    </lineage>
</organism>
<dbReference type="InterPro" id="IPR036388">
    <property type="entry name" value="WH-like_DNA-bd_sf"/>
</dbReference>